<evidence type="ECO:0000313" key="1">
    <source>
        <dbReference type="EMBL" id="AXA34574.1"/>
    </source>
</evidence>
<dbReference type="KEGG" id="fad:CDH04_09280"/>
<keyword evidence="4" id="KW-1185">Reference proteome</keyword>
<evidence type="ECO:0000313" key="2">
    <source>
        <dbReference type="EMBL" id="QIW12819.1"/>
    </source>
</evidence>
<proteinExistence type="predicted"/>
<reference evidence="1 3" key="1">
    <citation type="submission" date="2017-06" db="EMBL/GenBank/DDBJ databases">
        <title>Complete genome of Francisella adeliensis.</title>
        <authorList>
            <person name="Vallesi A."/>
            <person name="Sjodin A."/>
        </authorList>
    </citation>
    <scope>NUCLEOTIDE SEQUENCE [LARGE SCALE GENOMIC DNA]</scope>
    <source>
        <strain evidence="1 3">FDC440</strain>
    </source>
</reference>
<gene>
    <name evidence="1" type="ORF">CDH04_09280</name>
    <name evidence="2" type="ORF">FZC43_09295</name>
</gene>
<dbReference type="InterPro" id="IPR025460">
    <property type="entry name" value="DUF4280"/>
</dbReference>
<dbReference type="AlphaFoldDB" id="A0A2Z4Y0I2"/>
<dbReference type="Proteomes" id="UP000681131">
    <property type="component" value="Chromosome"/>
</dbReference>
<dbReference type="RefSeq" id="WP_112870749.1">
    <property type="nucleotide sequence ID" value="NZ_CP021781.1"/>
</dbReference>
<sequence>MSELVVSGAICNCTFGATPASLIVSSNLTSKVKKLPIASVEDKEPIVNILTFGLCSSPTNPQVIAATSAALGVFTPQPCIPNIVAPWVPGSTKVRLNKIPALTSECKVNCAWQGIISINNPIQSICKLK</sequence>
<protein>
    <submittedName>
        <fullName evidence="2">DUF4280 domain-containing protein</fullName>
    </submittedName>
</protein>
<evidence type="ECO:0000313" key="3">
    <source>
        <dbReference type="Proteomes" id="UP000251120"/>
    </source>
</evidence>
<accession>A0A2Z4Y0I2</accession>
<dbReference type="EMBL" id="CP021781">
    <property type="protein sequence ID" value="AXA34574.1"/>
    <property type="molecule type" value="Genomic_DNA"/>
</dbReference>
<reference evidence="2 4" key="2">
    <citation type="submission" date="2019-08" db="EMBL/GenBank/DDBJ databases">
        <title>Complete genome sequences of Francisella adeliensis (FSC1325 and FSC1326).</title>
        <authorList>
            <person name="Ohrman C."/>
            <person name="Uneklint I."/>
            <person name="Vallesi A."/>
            <person name="Karlsson L."/>
            <person name="Sjodin A."/>
        </authorList>
    </citation>
    <scope>NUCLEOTIDE SEQUENCE [LARGE SCALE GENOMIC DNA]</scope>
    <source>
        <strain evidence="2 4">FSC1325</strain>
    </source>
</reference>
<name>A0A2Z4Y0I2_9GAMM</name>
<dbReference type="OrthoDB" id="4825649at2"/>
<dbReference type="EMBL" id="CP043424">
    <property type="protein sequence ID" value="QIW12819.1"/>
    <property type="molecule type" value="Genomic_DNA"/>
</dbReference>
<dbReference type="Pfam" id="PF14107">
    <property type="entry name" value="DUF4280"/>
    <property type="match status" value="1"/>
</dbReference>
<evidence type="ECO:0000313" key="4">
    <source>
        <dbReference type="Proteomes" id="UP000681131"/>
    </source>
</evidence>
<dbReference type="Proteomes" id="UP000251120">
    <property type="component" value="Chromosome"/>
</dbReference>
<organism evidence="1 3">
    <name type="scientific">Francisella adeliensis</name>
    <dbReference type="NCBI Taxonomy" id="2007306"/>
    <lineage>
        <taxon>Bacteria</taxon>
        <taxon>Pseudomonadati</taxon>
        <taxon>Pseudomonadota</taxon>
        <taxon>Gammaproteobacteria</taxon>
        <taxon>Thiotrichales</taxon>
        <taxon>Francisellaceae</taxon>
        <taxon>Francisella</taxon>
    </lineage>
</organism>